<evidence type="ECO:0000313" key="3">
    <source>
        <dbReference type="Proteomes" id="UP000317550"/>
    </source>
</evidence>
<dbReference type="GO" id="GO:0003824">
    <property type="term" value="F:catalytic activity"/>
    <property type="evidence" value="ECO:0007669"/>
    <property type="project" value="UniProtKB-ARBA"/>
</dbReference>
<evidence type="ECO:0000259" key="1">
    <source>
        <dbReference type="PROSITE" id="PS50887"/>
    </source>
</evidence>
<dbReference type="FunFam" id="3.30.70.270:FF:000001">
    <property type="entry name" value="Diguanylate cyclase domain protein"/>
    <property type="match status" value="1"/>
</dbReference>
<dbReference type="InterPro" id="IPR052163">
    <property type="entry name" value="DGC-Regulatory_Protein"/>
</dbReference>
<accession>A0A516SIF2</accession>
<dbReference type="EMBL" id="CP041730">
    <property type="protein sequence ID" value="QDQ27930.1"/>
    <property type="molecule type" value="Genomic_DNA"/>
</dbReference>
<gene>
    <name evidence="2" type="ORF">FNU76_17145</name>
</gene>
<dbReference type="KEGG" id="cari:FNU76_17145"/>
<name>A0A516SIF2_9NEIS</name>
<dbReference type="PANTHER" id="PTHR46663">
    <property type="entry name" value="DIGUANYLATE CYCLASE DGCT-RELATED"/>
    <property type="match status" value="1"/>
</dbReference>
<protein>
    <submittedName>
        <fullName evidence="2">GGDEF domain-containing protein</fullName>
    </submittedName>
</protein>
<dbReference type="OrthoDB" id="23692at2"/>
<dbReference type="Pfam" id="PF00990">
    <property type="entry name" value="GGDEF"/>
    <property type="match status" value="1"/>
</dbReference>
<dbReference type="CDD" id="cd01949">
    <property type="entry name" value="GGDEF"/>
    <property type="match status" value="1"/>
</dbReference>
<dbReference type="SMART" id="SM00267">
    <property type="entry name" value="GGDEF"/>
    <property type="match status" value="1"/>
</dbReference>
<feature type="domain" description="GGDEF" evidence="1">
    <location>
        <begin position="108"/>
        <end position="241"/>
    </location>
</feature>
<dbReference type="InterPro" id="IPR029787">
    <property type="entry name" value="Nucleotide_cyclase"/>
</dbReference>
<keyword evidence="3" id="KW-1185">Reference proteome</keyword>
<dbReference type="NCBIfam" id="TIGR00254">
    <property type="entry name" value="GGDEF"/>
    <property type="match status" value="1"/>
</dbReference>
<proteinExistence type="predicted"/>
<sequence length="283" mass="31590">MYAITPTRSGSGCISVLTEHPIRSNKSVTVFRFEQPCTGVEFIRTRRKCMETARQTNLRLRKKLIKLADLLRIARHSADHDVLTGLPNRRLFYDRLQQAMAISVRQERQLAVLMIDLDGFKQINDNLGHATGDELLQVIAERLDSCLRASDTAARLGGDEFAVMLPEIRDPQSVVTVINKIRQILDAPYLLTSKTVDIGASVGVSVYRGEPIVACALLELADHDMYRVKQARQNLSAEGNGKPSATSIKYRSRELLPRRHPGRYYAKCVSATSLPAQLSGRCS</sequence>
<dbReference type="AlphaFoldDB" id="A0A516SIF2"/>
<dbReference type="InterPro" id="IPR000160">
    <property type="entry name" value="GGDEF_dom"/>
</dbReference>
<evidence type="ECO:0000313" key="2">
    <source>
        <dbReference type="EMBL" id="QDQ27930.1"/>
    </source>
</evidence>
<dbReference type="InterPro" id="IPR043128">
    <property type="entry name" value="Rev_trsase/Diguanyl_cyclase"/>
</dbReference>
<dbReference type="PANTHER" id="PTHR46663:SF2">
    <property type="entry name" value="GGDEF DOMAIN-CONTAINING PROTEIN"/>
    <property type="match status" value="1"/>
</dbReference>
<dbReference type="SUPFAM" id="SSF55073">
    <property type="entry name" value="Nucleotide cyclase"/>
    <property type="match status" value="1"/>
</dbReference>
<dbReference type="PROSITE" id="PS50887">
    <property type="entry name" value="GGDEF"/>
    <property type="match status" value="1"/>
</dbReference>
<dbReference type="Gene3D" id="3.30.70.270">
    <property type="match status" value="1"/>
</dbReference>
<dbReference type="Proteomes" id="UP000317550">
    <property type="component" value="Chromosome"/>
</dbReference>
<organism evidence="2 3">
    <name type="scientific">Chitinimonas arctica</name>
    <dbReference type="NCBI Taxonomy" id="2594795"/>
    <lineage>
        <taxon>Bacteria</taxon>
        <taxon>Pseudomonadati</taxon>
        <taxon>Pseudomonadota</taxon>
        <taxon>Betaproteobacteria</taxon>
        <taxon>Neisseriales</taxon>
        <taxon>Chitinibacteraceae</taxon>
        <taxon>Chitinimonas</taxon>
    </lineage>
</organism>
<reference evidence="3" key="1">
    <citation type="submission" date="2019-07" db="EMBL/GenBank/DDBJ databases">
        <title>Chitinimonas sp. nov., isolated from Ny-Alesund, arctica soil.</title>
        <authorList>
            <person name="Xu Q."/>
            <person name="Peng F."/>
        </authorList>
    </citation>
    <scope>NUCLEOTIDE SEQUENCE [LARGE SCALE GENOMIC DNA]</scope>
    <source>
        <strain evidence="3">R3-44</strain>
    </source>
</reference>